<dbReference type="KEGG" id="mhev:MHEL_57250"/>
<keyword evidence="2" id="KW-0560">Oxidoreductase</keyword>
<accession>A0A7I7TE23</accession>
<dbReference type="EMBL" id="AP022596">
    <property type="protein sequence ID" value="BBY67482.1"/>
    <property type="molecule type" value="Genomic_DNA"/>
</dbReference>
<evidence type="ECO:0000256" key="1">
    <source>
        <dbReference type="ARBA" id="ARBA00006484"/>
    </source>
</evidence>
<evidence type="ECO:0000256" key="2">
    <source>
        <dbReference type="ARBA" id="ARBA00023002"/>
    </source>
</evidence>
<dbReference type="Gene3D" id="3.40.50.720">
    <property type="entry name" value="NAD(P)-binding Rossmann-like Domain"/>
    <property type="match status" value="1"/>
</dbReference>
<reference evidence="3 4" key="1">
    <citation type="journal article" date="2019" name="Emerg. Microbes Infect.">
        <title>Comprehensive subspecies identification of 175 nontuberculous mycobacteria species based on 7547 genomic profiles.</title>
        <authorList>
            <person name="Matsumoto Y."/>
            <person name="Kinjo T."/>
            <person name="Motooka D."/>
            <person name="Nabeya D."/>
            <person name="Jung N."/>
            <person name="Uechi K."/>
            <person name="Horii T."/>
            <person name="Iida T."/>
            <person name="Fujita J."/>
            <person name="Nakamura S."/>
        </authorList>
    </citation>
    <scope>NUCLEOTIDE SEQUENCE [LARGE SCALE GENOMIC DNA]</scope>
    <source>
        <strain evidence="3 4">JCM 30396</strain>
    </source>
</reference>
<dbReference type="CDD" id="cd05233">
    <property type="entry name" value="SDR_c"/>
    <property type="match status" value="1"/>
</dbReference>
<dbReference type="PRINTS" id="PR00081">
    <property type="entry name" value="GDHRDH"/>
</dbReference>
<dbReference type="GO" id="GO:0016616">
    <property type="term" value="F:oxidoreductase activity, acting on the CH-OH group of donors, NAD or NADP as acceptor"/>
    <property type="evidence" value="ECO:0007669"/>
    <property type="project" value="TreeGrafter"/>
</dbReference>
<dbReference type="InterPro" id="IPR002347">
    <property type="entry name" value="SDR_fam"/>
</dbReference>
<sequence>MTATALVTGAGGGIGLATAIRLAADGVHVLATDIKPRPDELPVEIDYLGFDLMNGDIPTLVAHVPAGALDYLVNAAGVALFDRDGSVLDVDDSVWELTLGVNLHALRRLTTAAIPLLRRGQGKAIVNVASTAGLRGMDSPLDAYQVSKAAVVSLSRSLALQLGPEGIRVNTVCPGAILTPMIEPLYQENPARRANMEDRTPLRRLGLPTDIANAVAFLLSEQASFITATDVVVDGGWIAQIK</sequence>
<evidence type="ECO:0000313" key="3">
    <source>
        <dbReference type="EMBL" id="BBY67482.1"/>
    </source>
</evidence>
<dbReference type="RefSeq" id="WP_163751448.1">
    <property type="nucleotide sequence ID" value="NZ_AP022596.1"/>
</dbReference>
<dbReference type="PRINTS" id="PR00080">
    <property type="entry name" value="SDRFAMILY"/>
</dbReference>
<organism evidence="3 4">
    <name type="scientific">Mycolicibacterium helvum</name>
    <dbReference type="NCBI Taxonomy" id="1534349"/>
    <lineage>
        <taxon>Bacteria</taxon>
        <taxon>Bacillati</taxon>
        <taxon>Actinomycetota</taxon>
        <taxon>Actinomycetes</taxon>
        <taxon>Mycobacteriales</taxon>
        <taxon>Mycobacteriaceae</taxon>
        <taxon>Mycolicibacterium</taxon>
    </lineage>
</organism>
<dbReference type="SUPFAM" id="SSF51735">
    <property type="entry name" value="NAD(P)-binding Rossmann-fold domains"/>
    <property type="match status" value="1"/>
</dbReference>
<dbReference type="Pfam" id="PF13561">
    <property type="entry name" value="adh_short_C2"/>
    <property type="match status" value="1"/>
</dbReference>
<dbReference type="AlphaFoldDB" id="A0A7I7TE23"/>
<protein>
    <submittedName>
        <fullName evidence="3">3-oxoacyl-ACP reductase</fullName>
    </submittedName>
</protein>
<evidence type="ECO:0000313" key="4">
    <source>
        <dbReference type="Proteomes" id="UP000467148"/>
    </source>
</evidence>
<dbReference type="PANTHER" id="PTHR42760:SF133">
    <property type="entry name" value="3-OXOACYL-[ACYL-CARRIER-PROTEIN] REDUCTASE"/>
    <property type="match status" value="1"/>
</dbReference>
<dbReference type="InterPro" id="IPR036291">
    <property type="entry name" value="NAD(P)-bd_dom_sf"/>
</dbReference>
<dbReference type="PANTHER" id="PTHR42760">
    <property type="entry name" value="SHORT-CHAIN DEHYDROGENASES/REDUCTASES FAMILY MEMBER"/>
    <property type="match status" value="1"/>
</dbReference>
<comment type="similarity">
    <text evidence="1">Belongs to the short-chain dehydrogenases/reductases (SDR) family.</text>
</comment>
<dbReference type="Proteomes" id="UP000467148">
    <property type="component" value="Chromosome"/>
</dbReference>
<proteinExistence type="inferred from homology"/>
<dbReference type="FunFam" id="3.40.50.720:FF:000084">
    <property type="entry name" value="Short-chain dehydrogenase reductase"/>
    <property type="match status" value="1"/>
</dbReference>
<keyword evidence="4" id="KW-1185">Reference proteome</keyword>
<name>A0A7I7TE23_9MYCO</name>
<gene>
    <name evidence="3" type="ORF">MHEL_57250</name>
</gene>